<comment type="subcellular location">
    <subcellularLocation>
        <location evidence="1">Membrane</location>
        <topology evidence="1">Multi-pass membrane protein</topology>
    </subcellularLocation>
</comment>
<dbReference type="InterPro" id="IPR017981">
    <property type="entry name" value="GPCR_2-like_7TM"/>
</dbReference>
<keyword evidence="4 5" id="KW-0472">Membrane</keyword>
<evidence type="ECO:0000256" key="4">
    <source>
        <dbReference type="ARBA" id="ARBA00023136"/>
    </source>
</evidence>
<dbReference type="InterPro" id="IPR050332">
    <property type="entry name" value="GPCR_2"/>
</dbReference>
<accession>A0ABM1C0F5</accession>
<evidence type="ECO:0000256" key="3">
    <source>
        <dbReference type="ARBA" id="ARBA00022989"/>
    </source>
</evidence>
<dbReference type="GeneID" id="106475935"/>
<evidence type="ECO:0000313" key="7">
    <source>
        <dbReference type="Proteomes" id="UP000694941"/>
    </source>
</evidence>
<evidence type="ECO:0000256" key="5">
    <source>
        <dbReference type="SAM" id="Phobius"/>
    </source>
</evidence>
<organism evidence="7 8">
    <name type="scientific">Limulus polyphemus</name>
    <name type="common">Atlantic horseshoe crab</name>
    <dbReference type="NCBI Taxonomy" id="6850"/>
    <lineage>
        <taxon>Eukaryota</taxon>
        <taxon>Metazoa</taxon>
        <taxon>Ecdysozoa</taxon>
        <taxon>Arthropoda</taxon>
        <taxon>Chelicerata</taxon>
        <taxon>Merostomata</taxon>
        <taxon>Xiphosura</taxon>
        <taxon>Limulidae</taxon>
        <taxon>Limulus</taxon>
    </lineage>
</organism>
<name>A0ABM1C0F5_LIMPO</name>
<feature type="transmembrane region" description="Helical" evidence="5">
    <location>
        <begin position="12"/>
        <end position="34"/>
    </location>
</feature>
<dbReference type="PANTHER" id="PTHR45620">
    <property type="entry name" value="PDF RECEPTOR-LIKE PROTEIN-RELATED"/>
    <property type="match status" value="1"/>
</dbReference>
<evidence type="ECO:0000259" key="6">
    <source>
        <dbReference type="PROSITE" id="PS50261"/>
    </source>
</evidence>
<keyword evidence="3 5" id="KW-1133">Transmembrane helix</keyword>
<dbReference type="InterPro" id="IPR000832">
    <property type="entry name" value="GPCR_2_secretin-like"/>
</dbReference>
<gene>
    <name evidence="8" type="primary">LOC106475935</name>
</gene>
<keyword evidence="7" id="KW-1185">Reference proteome</keyword>
<feature type="transmembrane region" description="Helical" evidence="5">
    <location>
        <begin position="120"/>
        <end position="140"/>
    </location>
</feature>
<dbReference type="PROSITE" id="PS50261">
    <property type="entry name" value="G_PROTEIN_RECEP_F2_4"/>
    <property type="match status" value="1"/>
</dbReference>
<feature type="transmembrane region" description="Helical" evidence="5">
    <location>
        <begin position="46"/>
        <end position="68"/>
    </location>
</feature>
<dbReference type="RefSeq" id="XP_013792065.1">
    <property type="nucleotide sequence ID" value="XM_013936611.1"/>
</dbReference>
<dbReference type="Gene3D" id="1.20.1070.10">
    <property type="entry name" value="Rhodopsin 7-helix transmembrane proteins"/>
    <property type="match status" value="1"/>
</dbReference>
<dbReference type="Proteomes" id="UP000694941">
    <property type="component" value="Unplaced"/>
</dbReference>
<dbReference type="PRINTS" id="PR00249">
    <property type="entry name" value="GPCRSECRETIN"/>
</dbReference>
<feature type="domain" description="G-protein coupled receptors family 2 profile 2" evidence="6">
    <location>
        <begin position="9"/>
        <end position="246"/>
    </location>
</feature>
<feature type="transmembrane region" description="Helical" evidence="5">
    <location>
        <begin position="160"/>
        <end position="184"/>
    </location>
</feature>
<protein>
    <submittedName>
        <fullName evidence="8">Calcitonin receptor-like</fullName>
    </submittedName>
</protein>
<dbReference type="Pfam" id="PF00002">
    <property type="entry name" value="7tm_2"/>
    <property type="match status" value="1"/>
</dbReference>
<keyword evidence="2 5" id="KW-0812">Transmembrane</keyword>
<sequence>RTTRNPATVGYILFIGSIISLLTLVVTLFIFSYFKSLQCQRLRVHRNLVIALVIHSILLLLISTPVVLRNKSPSYKKIDWLCKTILSLKMYSAMASINWMFVEGLLLHSRITTSVFQTEVPFKVYYVIGWGIPTVFILSWNLVLSRDLNTLCWKGYGNSVSIWILTGPMMIALLINTFFLVNIIRILVTKLRASVSVETAQVRKSIKATALLFPLLGITHLLFCINPRGTLERAYMITNATMQSFQVQTTLRNAYYRSALRRNPAKTSTRCRGMSHTVDSSIQFSRNDRPVSETSQMASFKRVVLPLQDLLGNAVAKEERREQFYHF</sequence>
<evidence type="ECO:0000256" key="2">
    <source>
        <dbReference type="ARBA" id="ARBA00022692"/>
    </source>
</evidence>
<reference evidence="8" key="1">
    <citation type="submission" date="2025-08" db="UniProtKB">
        <authorList>
            <consortium name="RefSeq"/>
        </authorList>
    </citation>
    <scope>IDENTIFICATION</scope>
    <source>
        <tissue evidence="8">Muscle</tissue>
    </source>
</reference>
<proteinExistence type="predicted"/>
<dbReference type="PANTHER" id="PTHR45620:SF15">
    <property type="entry name" value="DIURETIC HORMONE 44 RECEPTOR 1-RELATED"/>
    <property type="match status" value="1"/>
</dbReference>
<evidence type="ECO:0000256" key="1">
    <source>
        <dbReference type="ARBA" id="ARBA00004141"/>
    </source>
</evidence>
<feature type="non-terminal residue" evidence="8">
    <location>
        <position position="1"/>
    </location>
</feature>
<evidence type="ECO:0000313" key="8">
    <source>
        <dbReference type="RefSeq" id="XP_013792065.1"/>
    </source>
</evidence>